<keyword evidence="2" id="KW-0539">Nucleus</keyword>
<dbReference type="Proteomes" id="UP000694865">
    <property type="component" value="Unplaced"/>
</dbReference>
<dbReference type="InterPro" id="IPR004170">
    <property type="entry name" value="WWE_dom"/>
</dbReference>
<dbReference type="SUPFAM" id="SSF117839">
    <property type="entry name" value="WWE domain"/>
    <property type="match status" value="1"/>
</dbReference>
<dbReference type="InterPro" id="IPR051712">
    <property type="entry name" value="ARTD-AVP"/>
</dbReference>
<evidence type="ECO:0000256" key="3">
    <source>
        <dbReference type="ARBA" id="ARBA00024347"/>
    </source>
</evidence>
<gene>
    <name evidence="6" type="primary">LOC100367833</name>
</gene>
<feature type="domain" description="WWE" evidence="4">
    <location>
        <begin position="23"/>
        <end position="112"/>
    </location>
</feature>
<dbReference type="PROSITE" id="PS50918">
    <property type="entry name" value="WWE"/>
    <property type="match status" value="1"/>
</dbReference>
<organism evidence="5 6">
    <name type="scientific">Saccoglossus kowalevskii</name>
    <name type="common">Acorn worm</name>
    <dbReference type="NCBI Taxonomy" id="10224"/>
    <lineage>
        <taxon>Eukaryota</taxon>
        <taxon>Metazoa</taxon>
        <taxon>Hemichordata</taxon>
        <taxon>Enteropneusta</taxon>
        <taxon>Harrimaniidae</taxon>
        <taxon>Saccoglossus</taxon>
    </lineage>
</organism>
<evidence type="ECO:0000259" key="4">
    <source>
        <dbReference type="PROSITE" id="PS50918"/>
    </source>
</evidence>
<comment type="similarity">
    <text evidence="3">Belongs to the ARTD/PARP family.</text>
</comment>
<name>A0ABM0MEP5_SACKO</name>
<dbReference type="RefSeq" id="XP_006818486.1">
    <property type="nucleotide sequence ID" value="XM_006818423.1"/>
</dbReference>
<dbReference type="InterPro" id="IPR037197">
    <property type="entry name" value="WWE_dom_sf"/>
</dbReference>
<proteinExistence type="inferred from homology"/>
<evidence type="ECO:0000256" key="1">
    <source>
        <dbReference type="ARBA" id="ARBA00004123"/>
    </source>
</evidence>
<reference evidence="6" key="1">
    <citation type="submission" date="2025-08" db="UniProtKB">
        <authorList>
            <consortium name="RefSeq"/>
        </authorList>
    </citation>
    <scope>IDENTIFICATION</scope>
    <source>
        <tissue evidence="6">Testes</tissue>
    </source>
</reference>
<evidence type="ECO:0000313" key="5">
    <source>
        <dbReference type="Proteomes" id="UP000694865"/>
    </source>
</evidence>
<sequence length="178" mass="20548">MTATDGIDTALSFNIRRLSTWSICRSPHGHPFATDWQWYWQGINKKWYKYSEQPGLLSNNNNEKLERNYQKYLLDTDGRAIVSFTAGKSEYTLNFETMKQKNKCNVTKNVRRRPTFVSVDDVKEIIRCGPPKESVSPETLSWQALLEEAEDENKTVTMTITNNFGHITISIAKEETDS</sequence>
<dbReference type="GeneID" id="100367833"/>
<accession>A0ABM0MEP5</accession>
<dbReference type="Pfam" id="PF02825">
    <property type="entry name" value="WWE"/>
    <property type="match status" value="1"/>
</dbReference>
<evidence type="ECO:0000256" key="2">
    <source>
        <dbReference type="ARBA" id="ARBA00023242"/>
    </source>
</evidence>
<dbReference type="Gene3D" id="3.30.720.50">
    <property type="match status" value="1"/>
</dbReference>
<evidence type="ECO:0000313" key="6">
    <source>
        <dbReference type="RefSeq" id="XP_006818486.1"/>
    </source>
</evidence>
<dbReference type="PANTHER" id="PTHR45740">
    <property type="entry name" value="POLY [ADP-RIBOSE] POLYMERASE"/>
    <property type="match status" value="1"/>
</dbReference>
<comment type="subcellular location">
    <subcellularLocation>
        <location evidence="1">Nucleus</location>
    </subcellularLocation>
</comment>
<protein>
    <submittedName>
        <fullName evidence="6">Zinc finger CCCH-type antiviral protein 1-like</fullName>
    </submittedName>
</protein>
<dbReference type="PANTHER" id="PTHR45740:SF2">
    <property type="entry name" value="POLY [ADP-RIBOSE] POLYMERASE"/>
    <property type="match status" value="1"/>
</dbReference>
<keyword evidence="5" id="KW-1185">Reference proteome</keyword>